<dbReference type="Proteomes" id="UP001501047">
    <property type="component" value="Unassembled WGS sequence"/>
</dbReference>
<evidence type="ECO:0000313" key="2">
    <source>
        <dbReference type="Proteomes" id="UP001501047"/>
    </source>
</evidence>
<organism evidence="1 2">
    <name type="scientific">Clostridium subterminale</name>
    <dbReference type="NCBI Taxonomy" id="1550"/>
    <lineage>
        <taxon>Bacteria</taxon>
        <taxon>Bacillati</taxon>
        <taxon>Bacillota</taxon>
        <taxon>Clostridia</taxon>
        <taxon>Eubacteriales</taxon>
        <taxon>Clostridiaceae</taxon>
        <taxon>Clostridium</taxon>
    </lineage>
</organism>
<dbReference type="EMBL" id="BAAACI010000006">
    <property type="protein sequence ID" value="GAA0774504.1"/>
    <property type="molecule type" value="Genomic_DNA"/>
</dbReference>
<protein>
    <submittedName>
        <fullName evidence="1">Uncharacterized protein</fullName>
    </submittedName>
</protein>
<keyword evidence="2" id="KW-1185">Reference proteome</keyword>
<gene>
    <name evidence="1" type="ORF">GCM10008908_24450</name>
</gene>
<name>A0ABP3W4C4_CLOSU</name>
<comment type="caution">
    <text evidence="1">The sequence shown here is derived from an EMBL/GenBank/DDBJ whole genome shotgun (WGS) entry which is preliminary data.</text>
</comment>
<reference evidence="2" key="1">
    <citation type="journal article" date="2019" name="Int. J. Syst. Evol. Microbiol.">
        <title>The Global Catalogue of Microorganisms (GCM) 10K type strain sequencing project: providing services to taxonomists for standard genome sequencing and annotation.</title>
        <authorList>
            <consortium name="The Broad Institute Genomics Platform"/>
            <consortium name="The Broad Institute Genome Sequencing Center for Infectious Disease"/>
            <person name="Wu L."/>
            <person name="Ma J."/>
        </authorList>
    </citation>
    <scope>NUCLEOTIDE SEQUENCE [LARGE SCALE GENOMIC DNA]</scope>
    <source>
        <strain evidence="2">JCM 1417</strain>
    </source>
</reference>
<sequence length="50" mass="5879">MACNPAKVRQLLVTIRELSQWMNEDEISEIGVVMLKVIKRLEKENESNEY</sequence>
<proteinExistence type="predicted"/>
<dbReference type="RefSeq" id="WP_343826713.1">
    <property type="nucleotide sequence ID" value="NZ_BAAACI010000006.1"/>
</dbReference>
<evidence type="ECO:0000313" key="1">
    <source>
        <dbReference type="EMBL" id="GAA0774504.1"/>
    </source>
</evidence>
<accession>A0ABP3W4C4</accession>